<evidence type="ECO:0000313" key="2">
    <source>
        <dbReference type="Proteomes" id="UP000192761"/>
    </source>
</evidence>
<dbReference type="RefSeq" id="WP_084092815.1">
    <property type="nucleotide sequence ID" value="NZ_FWXD01000036.1"/>
</dbReference>
<evidence type="ECO:0000313" key="1">
    <source>
        <dbReference type="EMBL" id="SMC29515.1"/>
    </source>
</evidence>
<gene>
    <name evidence="1" type="ORF">SAMN02745857_03884</name>
</gene>
<dbReference type="EMBL" id="FWXD01000036">
    <property type="protein sequence ID" value="SMC29515.1"/>
    <property type="molecule type" value="Genomic_DNA"/>
</dbReference>
<protein>
    <submittedName>
        <fullName evidence="1">Uncharacterized protein</fullName>
    </submittedName>
</protein>
<dbReference type="OrthoDB" id="9035029at2"/>
<sequence length="190" mass="19820">MQTYKMTLQPGTTWVQPAVGKYFMLVECPQQVNVRLKLHGSAQYEATAVDTGFTSDDVEYDVVEIDAAVLCTVKIAVSNGKGSYNRLTGGSVALTGAVQVGTDTTITHVTPVTVGVAATAVVTADASRRGLRLYNASANTIYLGSSGVTVANAAMRIGPGGYVDETQVPGAAWFAIASAAGSELRVQEVR</sequence>
<dbReference type="STRING" id="1121001.SAMN02745857_03884"/>
<keyword evidence="2" id="KW-1185">Reference proteome</keyword>
<dbReference type="AlphaFoldDB" id="A0A1W1Y071"/>
<dbReference type="Proteomes" id="UP000192761">
    <property type="component" value="Unassembled WGS sequence"/>
</dbReference>
<proteinExistence type="predicted"/>
<name>A0A1W1Y071_9NEIS</name>
<reference evidence="1 2" key="1">
    <citation type="submission" date="2017-04" db="EMBL/GenBank/DDBJ databases">
        <authorList>
            <person name="Afonso C.L."/>
            <person name="Miller P.J."/>
            <person name="Scott M.A."/>
            <person name="Spackman E."/>
            <person name="Goraichik I."/>
            <person name="Dimitrov K.M."/>
            <person name="Suarez D.L."/>
            <person name="Swayne D.E."/>
        </authorList>
    </citation>
    <scope>NUCLEOTIDE SEQUENCE [LARGE SCALE GENOMIC DNA]</scope>
    <source>
        <strain evidence="1 2">DSM 23236</strain>
    </source>
</reference>
<accession>A0A1W1Y071</accession>
<organism evidence="1 2">
    <name type="scientific">Andreprevotia lacus DSM 23236</name>
    <dbReference type="NCBI Taxonomy" id="1121001"/>
    <lineage>
        <taxon>Bacteria</taxon>
        <taxon>Pseudomonadati</taxon>
        <taxon>Pseudomonadota</taxon>
        <taxon>Betaproteobacteria</taxon>
        <taxon>Neisseriales</taxon>
        <taxon>Chitinibacteraceae</taxon>
        <taxon>Andreprevotia</taxon>
    </lineage>
</organism>